<gene>
    <name evidence="1" type="ORF">Gotri_022913</name>
</gene>
<sequence>MVLGLGTGSIAKHTVDRIGELLRQGIVHLPHQNPFKVEKRHWKRENKTQKDIMSGSLHRFATITRLSQKQPFADLADPINRIHPFLRNRTKIQAREYVRLPNVVRKVREYEISPSLFSSFSSSFSSSTASFGKMGFVGWYLGIVKWWPVLTKSVTSSAIYVAVDLSSQ</sequence>
<protein>
    <submittedName>
        <fullName evidence="1">Uncharacterized protein</fullName>
    </submittedName>
</protein>
<comment type="caution">
    <text evidence="1">The sequence shown here is derived from an EMBL/GenBank/DDBJ whole genome shotgun (WGS) entry which is preliminary data.</text>
</comment>
<name>A0A7J9DHF2_9ROSI</name>
<evidence type="ECO:0000313" key="1">
    <source>
        <dbReference type="EMBL" id="MBA0760147.1"/>
    </source>
</evidence>
<proteinExistence type="predicted"/>
<dbReference type="EMBL" id="JABEZW010000002">
    <property type="protein sequence ID" value="MBA0760147.1"/>
    <property type="molecule type" value="Genomic_DNA"/>
</dbReference>
<keyword evidence="2" id="KW-1185">Reference proteome</keyword>
<organism evidence="1 2">
    <name type="scientific">Gossypium trilobum</name>
    <dbReference type="NCBI Taxonomy" id="34281"/>
    <lineage>
        <taxon>Eukaryota</taxon>
        <taxon>Viridiplantae</taxon>
        <taxon>Streptophyta</taxon>
        <taxon>Embryophyta</taxon>
        <taxon>Tracheophyta</taxon>
        <taxon>Spermatophyta</taxon>
        <taxon>Magnoliopsida</taxon>
        <taxon>eudicotyledons</taxon>
        <taxon>Gunneridae</taxon>
        <taxon>Pentapetalae</taxon>
        <taxon>rosids</taxon>
        <taxon>malvids</taxon>
        <taxon>Malvales</taxon>
        <taxon>Malvaceae</taxon>
        <taxon>Malvoideae</taxon>
        <taxon>Gossypium</taxon>
    </lineage>
</organism>
<feature type="non-terminal residue" evidence="1">
    <location>
        <position position="168"/>
    </location>
</feature>
<evidence type="ECO:0000313" key="2">
    <source>
        <dbReference type="Proteomes" id="UP000593568"/>
    </source>
</evidence>
<reference evidence="1 2" key="1">
    <citation type="journal article" date="2019" name="Genome Biol. Evol.">
        <title>Insights into the evolution of the New World diploid cottons (Gossypium, subgenus Houzingenia) based on genome sequencing.</title>
        <authorList>
            <person name="Grover C.E."/>
            <person name="Arick M.A. 2nd"/>
            <person name="Thrash A."/>
            <person name="Conover J.L."/>
            <person name="Sanders W.S."/>
            <person name="Peterson D.G."/>
            <person name="Frelichowski J.E."/>
            <person name="Scheffler J.A."/>
            <person name="Scheffler B.E."/>
            <person name="Wendel J.F."/>
        </authorList>
    </citation>
    <scope>NUCLEOTIDE SEQUENCE [LARGE SCALE GENOMIC DNA]</scope>
    <source>
        <strain evidence="1">8</strain>
        <tissue evidence="1">Leaf</tissue>
    </source>
</reference>
<accession>A0A7J9DHF2</accession>
<dbReference type="Proteomes" id="UP000593568">
    <property type="component" value="Unassembled WGS sequence"/>
</dbReference>
<dbReference type="AlphaFoldDB" id="A0A7J9DHF2"/>